<keyword evidence="2" id="KW-1185">Reference proteome</keyword>
<dbReference type="AlphaFoldDB" id="A0A8S3RVN7"/>
<organism evidence="1 2">
    <name type="scientific">Mytilus edulis</name>
    <name type="common">Blue mussel</name>
    <dbReference type="NCBI Taxonomy" id="6550"/>
    <lineage>
        <taxon>Eukaryota</taxon>
        <taxon>Metazoa</taxon>
        <taxon>Spiralia</taxon>
        <taxon>Lophotrochozoa</taxon>
        <taxon>Mollusca</taxon>
        <taxon>Bivalvia</taxon>
        <taxon>Autobranchia</taxon>
        <taxon>Pteriomorphia</taxon>
        <taxon>Mytilida</taxon>
        <taxon>Mytiloidea</taxon>
        <taxon>Mytilidae</taxon>
        <taxon>Mytilinae</taxon>
        <taxon>Mytilus</taxon>
    </lineage>
</organism>
<evidence type="ECO:0000313" key="1">
    <source>
        <dbReference type="EMBL" id="CAG2208862.1"/>
    </source>
</evidence>
<evidence type="ECO:0000313" key="2">
    <source>
        <dbReference type="Proteomes" id="UP000683360"/>
    </source>
</evidence>
<dbReference type="Proteomes" id="UP000683360">
    <property type="component" value="Unassembled WGS sequence"/>
</dbReference>
<gene>
    <name evidence="1" type="ORF">MEDL_22999</name>
</gene>
<accession>A0A8S3RVN7</accession>
<dbReference type="EMBL" id="CAJPWZ010001124">
    <property type="protein sequence ID" value="CAG2208862.1"/>
    <property type="molecule type" value="Genomic_DNA"/>
</dbReference>
<comment type="caution">
    <text evidence="1">The sequence shown here is derived from an EMBL/GenBank/DDBJ whole genome shotgun (WGS) entry which is preliminary data.</text>
</comment>
<reference evidence="1" key="1">
    <citation type="submission" date="2021-03" db="EMBL/GenBank/DDBJ databases">
        <authorList>
            <person name="Bekaert M."/>
        </authorList>
    </citation>
    <scope>NUCLEOTIDE SEQUENCE</scope>
</reference>
<proteinExistence type="predicted"/>
<name>A0A8S3RVN7_MYTED</name>
<protein>
    <submittedName>
        <fullName evidence="1">Uncharacterized protein</fullName>
    </submittedName>
</protein>
<sequence>MIVLRQFEVVELSHNNINAISVQRLRQLIGKQTYALDKCIQKDQKETGKHYSYVIDVIKNNTDNRADNYSILIIVDGDDNSHDSDSREAPEFSIFTADSAGDKLWKKSSSKSSARTSSLEKVRKKRKSKKDVLQAVYDKQLSKIENNFNVKLDRLFQLFAYSVDNDQSRESSALLMVTMWITSHLGE</sequence>